<reference evidence="1" key="1">
    <citation type="submission" date="2013-11" db="EMBL/GenBank/DDBJ databases">
        <title>The Genome Sequence of Phytophthora parasitica CJ05E6.</title>
        <authorList>
            <consortium name="The Broad Institute Genomics Platform"/>
            <person name="Russ C."/>
            <person name="Tyler B."/>
            <person name="Panabieres F."/>
            <person name="Shan W."/>
            <person name="Tripathy S."/>
            <person name="Grunwald N."/>
            <person name="Machado M."/>
            <person name="Johnson C.S."/>
            <person name="Arredondo F."/>
            <person name="Hong C."/>
            <person name="Coffey M."/>
            <person name="Young S.K."/>
            <person name="Zeng Q."/>
            <person name="Gargeya S."/>
            <person name="Fitzgerald M."/>
            <person name="Abouelleil A."/>
            <person name="Alvarado L."/>
            <person name="Chapman S.B."/>
            <person name="Gainer-Dewar J."/>
            <person name="Goldberg J."/>
            <person name="Griggs A."/>
            <person name="Gujja S."/>
            <person name="Hansen M."/>
            <person name="Howarth C."/>
            <person name="Imamovic A."/>
            <person name="Ireland A."/>
            <person name="Larimer J."/>
            <person name="McCowan C."/>
            <person name="Murphy C."/>
            <person name="Pearson M."/>
            <person name="Poon T.W."/>
            <person name="Priest M."/>
            <person name="Roberts A."/>
            <person name="Saif S."/>
            <person name="Shea T."/>
            <person name="Sykes S."/>
            <person name="Wortman J."/>
            <person name="Nusbaum C."/>
            <person name="Birren B."/>
        </authorList>
    </citation>
    <scope>NUCLEOTIDE SEQUENCE [LARGE SCALE GENOMIC DNA]</scope>
    <source>
        <strain evidence="1">CJ05E6</strain>
    </source>
</reference>
<accession>W2HRA0</accession>
<organism evidence="1">
    <name type="scientific">Phytophthora nicotianae</name>
    <name type="common">Potato buckeye rot agent</name>
    <name type="synonym">Phytophthora parasitica</name>
    <dbReference type="NCBI Taxonomy" id="4792"/>
    <lineage>
        <taxon>Eukaryota</taxon>
        <taxon>Sar</taxon>
        <taxon>Stramenopiles</taxon>
        <taxon>Oomycota</taxon>
        <taxon>Peronosporomycetes</taxon>
        <taxon>Peronosporales</taxon>
        <taxon>Peronosporaceae</taxon>
        <taxon>Phytophthora</taxon>
    </lineage>
</organism>
<dbReference type="AlphaFoldDB" id="W2HRA0"/>
<gene>
    <name evidence="1" type="ORF">L916_21610</name>
</gene>
<proteinExistence type="predicted"/>
<name>W2HRA0_PHYNI</name>
<dbReference type="EMBL" id="KI676818">
    <property type="protein sequence ID" value="ETL24376.1"/>
    <property type="molecule type" value="Genomic_DNA"/>
</dbReference>
<protein>
    <submittedName>
        <fullName evidence="1">Uncharacterized protein</fullName>
    </submittedName>
</protein>
<dbReference type="Proteomes" id="UP000053864">
    <property type="component" value="Unassembled WGS sequence"/>
</dbReference>
<sequence length="148" mass="17562">MTMESEDAAATEKLLLAEFNQRYDLIAGNEYFEVKDELEMINLFVDTVMDEKNKQPIQVDWMQRFGLSSSIRAEAKRIKRRAEIKAYWLKKERKYRSRMVVEYDPLNDTLMQKLDDAREIVQKLTNATFEPVQMDEAYQLSEYEVLGM</sequence>
<evidence type="ECO:0000313" key="1">
    <source>
        <dbReference type="EMBL" id="ETL24376.1"/>
    </source>
</evidence>